<gene>
    <name evidence="3" type="ORF">GCM10023350_36990</name>
</gene>
<evidence type="ECO:0000256" key="1">
    <source>
        <dbReference type="SAM" id="MobiDB-lite"/>
    </source>
</evidence>
<feature type="transmembrane region" description="Helical" evidence="2">
    <location>
        <begin position="334"/>
        <end position="357"/>
    </location>
</feature>
<keyword evidence="2" id="KW-1133">Transmembrane helix</keyword>
<feature type="transmembrane region" description="Helical" evidence="2">
    <location>
        <begin position="154"/>
        <end position="172"/>
    </location>
</feature>
<feature type="transmembrane region" description="Helical" evidence="2">
    <location>
        <begin position="205"/>
        <end position="222"/>
    </location>
</feature>
<feature type="transmembrane region" description="Helical" evidence="2">
    <location>
        <begin position="275"/>
        <end position="293"/>
    </location>
</feature>
<evidence type="ECO:0000256" key="2">
    <source>
        <dbReference type="SAM" id="Phobius"/>
    </source>
</evidence>
<protein>
    <submittedName>
        <fullName evidence="3">YibE/F family protein</fullName>
    </submittedName>
</protein>
<feature type="region of interest" description="Disordered" evidence="1">
    <location>
        <begin position="1"/>
        <end position="20"/>
    </location>
</feature>
<feature type="transmembrane region" description="Helical" evidence="2">
    <location>
        <begin position="177"/>
        <end position="199"/>
    </location>
</feature>
<comment type="caution">
    <text evidence="3">The sequence shown here is derived from an EMBL/GenBank/DDBJ whole genome shotgun (WGS) entry which is preliminary data.</text>
</comment>
<organism evidence="3 4">
    <name type="scientific">Nocardioides endophyticus</name>
    <dbReference type="NCBI Taxonomy" id="1353775"/>
    <lineage>
        <taxon>Bacteria</taxon>
        <taxon>Bacillati</taxon>
        <taxon>Actinomycetota</taxon>
        <taxon>Actinomycetes</taxon>
        <taxon>Propionibacteriales</taxon>
        <taxon>Nocardioidaceae</taxon>
        <taxon>Nocardioides</taxon>
    </lineage>
</organism>
<evidence type="ECO:0000313" key="3">
    <source>
        <dbReference type="EMBL" id="GAA4748654.1"/>
    </source>
</evidence>
<dbReference type="Pfam" id="PF07907">
    <property type="entry name" value="YibE_F"/>
    <property type="match status" value="1"/>
</dbReference>
<proteinExistence type="predicted"/>
<evidence type="ECO:0000313" key="4">
    <source>
        <dbReference type="Proteomes" id="UP001499882"/>
    </source>
</evidence>
<reference evidence="4" key="1">
    <citation type="journal article" date="2019" name="Int. J. Syst. Evol. Microbiol.">
        <title>The Global Catalogue of Microorganisms (GCM) 10K type strain sequencing project: providing services to taxonomists for standard genome sequencing and annotation.</title>
        <authorList>
            <consortium name="The Broad Institute Genomics Platform"/>
            <consortium name="The Broad Institute Genome Sequencing Center for Infectious Disease"/>
            <person name="Wu L."/>
            <person name="Ma J."/>
        </authorList>
    </citation>
    <scope>NUCLEOTIDE SEQUENCE [LARGE SCALE GENOMIC DNA]</scope>
    <source>
        <strain evidence="4">JCM 18532</strain>
    </source>
</reference>
<dbReference type="RefSeq" id="WP_345528409.1">
    <property type="nucleotide sequence ID" value="NZ_BAABKN010000023.1"/>
</dbReference>
<keyword evidence="2" id="KW-0472">Membrane</keyword>
<feature type="transmembrane region" description="Helical" evidence="2">
    <location>
        <begin position="377"/>
        <end position="399"/>
    </location>
</feature>
<keyword evidence="2" id="KW-0812">Transmembrane</keyword>
<feature type="transmembrane region" description="Helical" evidence="2">
    <location>
        <begin position="29"/>
        <end position="50"/>
    </location>
</feature>
<sequence>MGAGHSHGSHRASHSGGAGDLEVPRGPRLALLGSLAVAGIAALMGLLLLWPDGAEVDRIADSANFAAPGVTFPTGTVDSIHASCPQAEVASDGDCGRIEITVDDGAGKGDQATVQVSPQVLDSGLSAGDNVRLQRIPGEGDADPTYTYFGTERGGPLLVLLLVFGGLVLVVARWRGLFALVGLAFSGVVIWKFVLPALLTGESGVAVALTASALIMFVVLYTTHGFSLRTSAALAGTLVGVAVIAGIGVLATGATRLTGIGDDQAGILSSLVGDLSFQDLFACAAIIAGLGVLNDVTITQSSAVWEIRAASPGMGRAQLFASGMRIGRDHIASTIYTIVFAYAGTALAVLLILRLYGLPWDVLLTTEDITQEIVRTLASSIGLVLAVPLTTGIAALVAATSRTTDPLLE</sequence>
<dbReference type="Proteomes" id="UP001499882">
    <property type="component" value="Unassembled WGS sequence"/>
</dbReference>
<dbReference type="PANTHER" id="PTHR41771:SF1">
    <property type="entry name" value="MEMBRANE PROTEIN"/>
    <property type="match status" value="1"/>
</dbReference>
<keyword evidence="4" id="KW-1185">Reference proteome</keyword>
<feature type="transmembrane region" description="Helical" evidence="2">
    <location>
        <begin position="234"/>
        <end position="255"/>
    </location>
</feature>
<dbReference type="PANTHER" id="PTHR41771">
    <property type="entry name" value="MEMBRANE PROTEIN-RELATED"/>
    <property type="match status" value="1"/>
</dbReference>
<accession>A0ABP8Z7J6</accession>
<dbReference type="InterPro" id="IPR012507">
    <property type="entry name" value="YibE_F"/>
</dbReference>
<dbReference type="EMBL" id="BAABKN010000023">
    <property type="protein sequence ID" value="GAA4748654.1"/>
    <property type="molecule type" value="Genomic_DNA"/>
</dbReference>
<name>A0ABP8Z7J6_9ACTN</name>